<dbReference type="Gene3D" id="1.20.120.520">
    <property type="entry name" value="nmb1532 protein domain like"/>
    <property type="match status" value="1"/>
</dbReference>
<organism evidence="2 3">
    <name type="scientific">Clostridium tetanomorphum</name>
    <dbReference type="NCBI Taxonomy" id="1553"/>
    <lineage>
        <taxon>Bacteria</taxon>
        <taxon>Bacillati</taxon>
        <taxon>Bacillota</taxon>
        <taxon>Clostridia</taxon>
        <taxon>Eubacteriales</taxon>
        <taxon>Clostridiaceae</taxon>
        <taxon>Clostridium</taxon>
    </lineage>
</organism>
<dbReference type="Proteomes" id="UP000563151">
    <property type="component" value="Unassembled WGS sequence"/>
</dbReference>
<protein>
    <submittedName>
        <fullName evidence="2">Hemerythrin domain-containing protein</fullName>
    </submittedName>
</protein>
<dbReference type="EMBL" id="JAAZWO010000013">
    <property type="protein sequence ID" value="MBC2398363.1"/>
    <property type="molecule type" value="Genomic_DNA"/>
</dbReference>
<reference evidence="2 3" key="1">
    <citation type="submission" date="2020-04" db="EMBL/GenBank/DDBJ databases">
        <title>Genomic insights into acetone-butanol-ethanol (ABE) fermentation by sequencing solventogenic clostridia strains.</title>
        <authorList>
            <person name="Brown S."/>
        </authorList>
    </citation>
    <scope>NUCLEOTIDE SEQUENCE [LARGE SCALE GENOMIC DNA]</scope>
    <source>
        <strain evidence="2 3">DJ011</strain>
    </source>
</reference>
<gene>
    <name evidence="2" type="ORF">HGG79_11365</name>
</gene>
<dbReference type="CDD" id="cd12108">
    <property type="entry name" value="Hr-like"/>
    <property type="match status" value="1"/>
</dbReference>
<dbReference type="RefSeq" id="WP_035149904.1">
    <property type="nucleotide sequence ID" value="NZ_JAAZWO010000013.1"/>
</dbReference>
<dbReference type="AlphaFoldDB" id="A0A923J2D2"/>
<keyword evidence="3" id="KW-1185">Reference proteome</keyword>
<feature type="domain" description="Hemerythrin-like" evidence="1">
    <location>
        <begin position="3"/>
        <end position="138"/>
    </location>
</feature>
<dbReference type="InterPro" id="IPR012312">
    <property type="entry name" value="Hemerythrin-like"/>
</dbReference>
<evidence type="ECO:0000313" key="2">
    <source>
        <dbReference type="EMBL" id="MBC2398363.1"/>
    </source>
</evidence>
<comment type="caution">
    <text evidence="2">The sequence shown here is derived from an EMBL/GenBank/DDBJ whole genome shotgun (WGS) entry which is preliminary data.</text>
</comment>
<evidence type="ECO:0000313" key="3">
    <source>
        <dbReference type="Proteomes" id="UP000563151"/>
    </source>
</evidence>
<sequence length="183" mass="21680">MNAIELMIEEHKNIKRMLKVIRGYCYKVLKNENVDYNDFYKIIDFVRNYADKHHHSKEENILFTIMDRQFNMIKSGPIMGMLIEHDMGRLYMQNLENALKELEGGNEEAKLDIIANAISYTDLLNRHIDKEDSTIYKFADRSLSEENKKELNDKSKEIENIAKDNSVQDRYIKLIEELESKII</sequence>
<name>A0A923J2D2_CLOTT</name>
<evidence type="ECO:0000259" key="1">
    <source>
        <dbReference type="Pfam" id="PF01814"/>
    </source>
</evidence>
<proteinExistence type="predicted"/>
<dbReference type="PANTHER" id="PTHR39966">
    <property type="entry name" value="BLL2471 PROTEIN-RELATED"/>
    <property type="match status" value="1"/>
</dbReference>
<dbReference type="GO" id="GO:0005886">
    <property type="term" value="C:plasma membrane"/>
    <property type="evidence" value="ECO:0007669"/>
    <property type="project" value="TreeGrafter"/>
</dbReference>
<accession>A0A923J2D2</accession>
<dbReference type="Pfam" id="PF01814">
    <property type="entry name" value="Hemerythrin"/>
    <property type="match status" value="1"/>
</dbReference>
<dbReference type="PANTHER" id="PTHR39966:SF1">
    <property type="entry name" value="HEMERYTHRIN-LIKE DOMAIN-CONTAINING PROTEIN"/>
    <property type="match status" value="1"/>
</dbReference>